<accession>A0A6B0VLB4</accession>
<dbReference type="RefSeq" id="WP_160064189.1">
    <property type="nucleotide sequence ID" value="NZ_WUYX01000026.1"/>
</dbReference>
<sequence length="276" mass="30350">MNDDSREDALSATLSVVSRKWTPQVVVALHGEGPLGFSELQSAIPGVSSKVLTQRLETLGAAGVVDRTVVSESPLRVEYTLTEAGRELEAVFDSLESWGQRHLVTDDPEVVVADEDRRLTGLFQRWFEPTYVVHRAHDRAELLEAVDDETTVVVYDTHLPGTGHADVPSLVGSVTKACRLVALLTGRIDLELLELDCDAVVRKPATKDTVDEVIETQVERYGEPPGEREYHALREKREALSSTVSAAVLAESERYEGLCERLEVLADDRESAGDDS</sequence>
<keyword evidence="1" id="KW-0805">Transcription regulation</keyword>
<evidence type="ECO:0000313" key="6">
    <source>
        <dbReference type="Proteomes" id="UP000434101"/>
    </source>
</evidence>
<dbReference type="InterPro" id="IPR036388">
    <property type="entry name" value="WH-like_DNA-bd_sf"/>
</dbReference>
<protein>
    <submittedName>
        <fullName evidence="5">HoxA-like transcriptional regulator</fullName>
    </submittedName>
</protein>
<dbReference type="Gene3D" id="1.10.10.10">
    <property type="entry name" value="Winged helix-like DNA-binding domain superfamily/Winged helix DNA-binding domain"/>
    <property type="match status" value="1"/>
</dbReference>
<dbReference type="InterPro" id="IPR002577">
    <property type="entry name" value="HTH_HxlR"/>
</dbReference>
<dbReference type="Pfam" id="PF01638">
    <property type="entry name" value="HxlR"/>
    <property type="match status" value="1"/>
</dbReference>
<name>A0A6B0VLB4_9EURY</name>
<dbReference type="SUPFAM" id="SSF46785">
    <property type="entry name" value="Winged helix' DNA-binding domain"/>
    <property type="match status" value="1"/>
</dbReference>
<evidence type="ECO:0000256" key="3">
    <source>
        <dbReference type="ARBA" id="ARBA00023163"/>
    </source>
</evidence>
<gene>
    <name evidence="5" type="ORF">GS429_07530</name>
</gene>
<organism evidence="5 6">
    <name type="scientific">Natronorubrum halalkaliphilum</name>
    <dbReference type="NCBI Taxonomy" id="2691917"/>
    <lineage>
        <taxon>Archaea</taxon>
        <taxon>Methanobacteriati</taxon>
        <taxon>Methanobacteriota</taxon>
        <taxon>Stenosarchaea group</taxon>
        <taxon>Halobacteria</taxon>
        <taxon>Halobacteriales</taxon>
        <taxon>Natrialbaceae</taxon>
        <taxon>Natronorubrum</taxon>
    </lineage>
</organism>
<evidence type="ECO:0000259" key="4">
    <source>
        <dbReference type="PROSITE" id="PS51118"/>
    </source>
</evidence>
<dbReference type="EMBL" id="WUYX01000026">
    <property type="protein sequence ID" value="MXV61907.1"/>
    <property type="molecule type" value="Genomic_DNA"/>
</dbReference>
<keyword evidence="6" id="KW-1185">Reference proteome</keyword>
<dbReference type="InterPro" id="IPR036390">
    <property type="entry name" value="WH_DNA-bd_sf"/>
</dbReference>
<dbReference type="Gene3D" id="3.40.50.2300">
    <property type="match status" value="1"/>
</dbReference>
<dbReference type="Pfam" id="PF08663">
    <property type="entry name" value="HalX"/>
    <property type="match status" value="1"/>
</dbReference>
<evidence type="ECO:0000256" key="2">
    <source>
        <dbReference type="ARBA" id="ARBA00023125"/>
    </source>
</evidence>
<dbReference type="SUPFAM" id="SSF52172">
    <property type="entry name" value="CheY-like"/>
    <property type="match status" value="1"/>
</dbReference>
<feature type="domain" description="HTH hxlR-type" evidence="4">
    <location>
        <begin position="8"/>
        <end position="107"/>
    </location>
</feature>
<dbReference type="PROSITE" id="PS51118">
    <property type="entry name" value="HTH_HXLR"/>
    <property type="match status" value="1"/>
</dbReference>
<dbReference type="GO" id="GO:0003677">
    <property type="term" value="F:DNA binding"/>
    <property type="evidence" value="ECO:0007669"/>
    <property type="project" value="UniProtKB-KW"/>
</dbReference>
<dbReference type="OrthoDB" id="10490at2157"/>
<evidence type="ECO:0000256" key="1">
    <source>
        <dbReference type="ARBA" id="ARBA00023015"/>
    </source>
</evidence>
<reference evidence="5 6" key="1">
    <citation type="submission" date="2020-01" db="EMBL/GenBank/DDBJ databases">
        <title>Natronorubrum sp. JWXQ-INN 674 isolated from Inner Mongolia Autonomous Region of China.</title>
        <authorList>
            <person name="Xue Q."/>
        </authorList>
    </citation>
    <scope>NUCLEOTIDE SEQUENCE [LARGE SCALE GENOMIC DNA]</scope>
    <source>
        <strain evidence="5 6">JWXQ-INN-674</strain>
    </source>
</reference>
<comment type="caution">
    <text evidence="5">The sequence shown here is derived from an EMBL/GenBank/DDBJ whole genome shotgun (WGS) entry which is preliminary data.</text>
</comment>
<dbReference type="Proteomes" id="UP000434101">
    <property type="component" value="Unassembled WGS sequence"/>
</dbReference>
<evidence type="ECO:0000313" key="5">
    <source>
        <dbReference type="EMBL" id="MXV61907.1"/>
    </source>
</evidence>
<dbReference type="AlphaFoldDB" id="A0A6B0VLB4"/>
<proteinExistence type="predicted"/>
<keyword evidence="3" id="KW-0804">Transcription</keyword>
<keyword evidence="2" id="KW-0238">DNA-binding</keyword>
<dbReference type="InterPro" id="IPR011006">
    <property type="entry name" value="CheY-like_superfamily"/>
</dbReference>
<dbReference type="PANTHER" id="PTHR33204:SF18">
    <property type="entry name" value="TRANSCRIPTIONAL REGULATORY PROTEIN"/>
    <property type="match status" value="1"/>
</dbReference>
<dbReference type="InterPro" id="IPR013971">
    <property type="entry name" value="HalX_domain"/>
</dbReference>
<dbReference type="PANTHER" id="PTHR33204">
    <property type="entry name" value="TRANSCRIPTIONAL REGULATOR, MARR FAMILY"/>
    <property type="match status" value="1"/>
</dbReference>